<proteinExistence type="predicted"/>
<feature type="compositionally biased region" description="Low complexity" evidence="1">
    <location>
        <begin position="79"/>
        <end position="101"/>
    </location>
</feature>
<feature type="compositionally biased region" description="Acidic residues" evidence="1">
    <location>
        <begin position="276"/>
        <end position="288"/>
    </location>
</feature>
<dbReference type="EMBL" id="CP111014">
    <property type="protein sequence ID" value="WAQ99021.1"/>
    <property type="molecule type" value="Genomic_DNA"/>
</dbReference>
<feature type="region of interest" description="Disordered" evidence="1">
    <location>
        <begin position="268"/>
        <end position="304"/>
    </location>
</feature>
<organism evidence="2 3">
    <name type="scientific">Mya arenaria</name>
    <name type="common">Soft-shell clam</name>
    <dbReference type="NCBI Taxonomy" id="6604"/>
    <lineage>
        <taxon>Eukaryota</taxon>
        <taxon>Metazoa</taxon>
        <taxon>Spiralia</taxon>
        <taxon>Lophotrochozoa</taxon>
        <taxon>Mollusca</taxon>
        <taxon>Bivalvia</taxon>
        <taxon>Autobranchia</taxon>
        <taxon>Heteroconchia</taxon>
        <taxon>Euheterodonta</taxon>
        <taxon>Imparidentia</taxon>
        <taxon>Neoheterodontei</taxon>
        <taxon>Myida</taxon>
        <taxon>Myoidea</taxon>
        <taxon>Myidae</taxon>
        <taxon>Mya</taxon>
    </lineage>
</organism>
<reference evidence="2" key="1">
    <citation type="submission" date="2022-11" db="EMBL/GenBank/DDBJ databases">
        <title>Centuries of genome instability and evolution in soft-shell clam transmissible cancer (bioRxiv).</title>
        <authorList>
            <person name="Hart S.F.M."/>
            <person name="Yonemitsu M.A."/>
            <person name="Giersch R.M."/>
            <person name="Beal B.F."/>
            <person name="Arriagada G."/>
            <person name="Davis B.W."/>
            <person name="Ostrander E.A."/>
            <person name="Goff S.P."/>
            <person name="Metzger M.J."/>
        </authorList>
    </citation>
    <scope>NUCLEOTIDE SEQUENCE</scope>
    <source>
        <strain evidence="2">MELC-2E11</strain>
        <tissue evidence="2">Siphon/mantle</tissue>
    </source>
</reference>
<evidence type="ECO:0000313" key="3">
    <source>
        <dbReference type="Proteomes" id="UP001164746"/>
    </source>
</evidence>
<evidence type="ECO:0000256" key="1">
    <source>
        <dbReference type="SAM" id="MobiDB-lite"/>
    </source>
</evidence>
<feature type="compositionally biased region" description="Basic and acidic residues" evidence="1">
    <location>
        <begin position="44"/>
        <end position="55"/>
    </location>
</feature>
<accession>A0ABY7DR05</accession>
<dbReference type="Proteomes" id="UP001164746">
    <property type="component" value="Chromosome 3"/>
</dbReference>
<evidence type="ECO:0000313" key="2">
    <source>
        <dbReference type="EMBL" id="WAQ99021.1"/>
    </source>
</evidence>
<feature type="compositionally biased region" description="Basic and acidic residues" evidence="1">
    <location>
        <begin position="1"/>
        <end position="28"/>
    </location>
</feature>
<feature type="region of interest" description="Disordered" evidence="1">
    <location>
        <begin position="1"/>
        <end position="101"/>
    </location>
</feature>
<dbReference type="PANTHER" id="PTHR46601">
    <property type="entry name" value="ULP_PROTEASE DOMAIN-CONTAINING PROTEIN"/>
    <property type="match status" value="1"/>
</dbReference>
<sequence>MAKSKAERMREYQARKKEKLGEKEWLKKERARTKAYFKPMALLDESKQLETRENNRLNQIQFRRRKQEQKNTDVDRSNTESQPSTSTESNENEISSTTDTTITIKLPFPSRAQKGKKRTSRALSKAYRQRYDTSTSWLYFECGHGKGPCDGVGGTTKRNADNAVKQGKVLIQDAEDFLTWASKEEGGIKYQLITEQEYNHSKTEDDDRNAQIKPVKGSMKLHAMIGQGDGPLLTRNTSCACDDCFVDKFNSQSKCNWSEIAVTKRIPQVVEASPNQEDDEPEIDQTDDETTRNQSEPEPLAPTEVSEGCFVVARYDDMKYIGQVIEVCFHDNTVYINFMADSGKRKGCFKWPITEDKVWRDMADIIKVIQTPVPTTKAGRLFSVPENILKLVCDE</sequence>
<feature type="compositionally biased region" description="Basic and acidic residues" evidence="1">
    <location>
        <begin position="68"/>
        <end position="78"/>
    </location>
</feature>
<dbReference type="PANTHER" id="PTHR46601:SF1">
    <property type="entry name" value="ADF-H DOMAIN-CONTAINING PROTEIN"/>
    <property type="match status" value="1"/>
</dbReference>
<keyword evidence="3" id="KW-1185">Reference proteome</keyword>
<protein>
    <submittedName>
        <fullName evidence="2">Uncharacterized protein</fullName>
    </submittedName>
</protein>
<name>A0ABY7DR05_MYAAR</name>
<gene>
    <name evidence="2" type="ORF">MAR_023394</name>
</gene>